<sequence>MTTRPAAYTVRVDQHLNAALKHWAAEAAETLGVSRVSTQDLTTALYTQLLTDPALSEAVVDRIADTRTA</sequence>
<dbReference type="RefSeq" id="WP_006897806.1">
    <property type="nucleotide sequence ID" value="NZ_BANU01000034.1"/>
</dbReference>
<gene>
    <name evidence="1" type="ORF">GSI01S_34_00090</name>
</gene>
<protein>
    <submittedName>
        <fullName evidence="1">Uncharacterized protein</fullName>
    </submittedName>
</protein>
<reference evidence="1 2" key="1">
    <citation type="submission" date="2012-12" db="EMBL/GenBank/DDBJ databases">
        <title>Whole genome shotgun sequence of Gordonia sihwensis NBRC 108236.</title>
        <authorList>
            <person name="Yoshida I."/>
            <person name="Hosoyama A."/>
            <person name="Tsuchikane K."/>
            <person name="Ando Y."/>
            <person name="Baba S."/>
            <person name="Ohji S."/>
            <person name="Hamada M."/>
            <person name="Tamura T."/>
            <person name="Yamazoe A."/>
            <person name="Yamazaki S."/>
            <person name="Fujita N."/>
        </authorList>
    </citation>
    <scope>NUCLEOTIDE SEQUENCE [LARGE SCALE GENOMIC DNA]</scope>
    <source>
        <strain evidence="1 2">NBRC 108236</strain>
    </source>
</reference>
<name>L7LQE4_9ACTN</name>
<keyword evidence="2" id="KW-1185">Reference proteome</keyword>
<accession>L7LQE4</accession>
<organism evidence="1 2">
    <name type="scientific">Gordonia sihwensis NBRC 108236</name>
    <dbReference type="NCBI Taxonomy" id="1223544"/>
    <lineage>
        <taxon>Bacteria</taxon>
        <taxon>Bacillati</taxon>
        <taxon>Actinomycetota</taxon>
        <taxon>Actinomycetes</taxon>
        <taxon>Mycobacteriales</taxon>
        <taxon>Gordoniaceae</taxon>
        <taxon>Gordonia</taxon>
    </lineage>
</organism>
<dbReference type="Proteomes" id="UP000035083">
    <property type="component" value="Unassembled WGS sequence"/>
</dbReference>
<comment type="caution">
    <text evidence="1">The sequence shown here is derived from an EMBL/GenBank/DDBJ whole genome shotgun (WGS) entry which is preliminary data.</text>
</comment>
<proteinExistence type="predicted"/>
<evidence type="ECO:0000313" key="1">
    <source>
        <dbReference type="EMBL" id="GAC62397.1"/>
    </source>
</evidence>
<evidence type="ECO:0000313" key="2">
    <source>
        <dbReference type="Proteomes" id="UP000035083"/>
    </source>
</evidence>
<dbReference type="EMBL" id="BANU01000034">
    <property type="protein sequence ID" value="GAC62397.1"/>
    <property type="molecule type" value="Genomic_DNA"/>
</dbReference>
<dbReference type="AlphaFoldDB" id="L7LQE4"/>